<feature type="region of interest" description="Disordered" evidence="1">
    <location>
        <begin position="191"/>
        <end position="239"/>
    </location>
</feature>
<accession>A0A2P4X5M4</accession>
<dbReference type="OrthoDB" id="66498at2759"/>
<feature type="compositionally biased region" description="Acidic residues" evidence="1">
    <location>
        <begin position="199"/>
        <end position="239"/>
    </location>
</feature>
<keyword evidence="3" id="KW-1185">Reference proteome</keyword>
<organism evidence="2 3">
    <name type="scientific">Phytophthora palmivora</name>
    <dbReference type="NCBI Taxonomy" id="4796"/>
    <lineage>
        <taxon>Eukaryota</taxon>
        <taxon>Sar</taxon>
        <taxon>Stramenopiles</taxon>
        <taxon>Oomycota</taxon>
        <taxon>Peronosporomycetes</taxon>
        <taxon>Peronosporales</taxon>
        <taxon>Peronosporaceae</taxon>
        <taxon>Phytophthora</taxon>
    </lineage>
</organism>
<reference evidence="2 3" key="1">
    <citation type="journal article" date="2017" name="Genome Biol. Evol.">
        <title>Phytophthora megakarya and P. palmivora, closely related causal agents of cacao black pod rot, underwent increases in genome sizes and gene numbers by different mechanisms.</title>
        <authorList>
            <person name="Ali S.S."/>
            <person name="Shao J."/>
            <person name="Lary D.J."/>
            <person name="Kronmiller B."/>
            <person name="Shen D."/>
            <person name="Strem M.D."/>
            <person name="Amoako-Attah I."/>
            <person name="Akrofi A.Y."/>
            <person name="Begoude B.A."/>
            <person name="Ten Hoopen G.M."/>
            <person name="Coulibaly K."/>
            <person name="Kebe B.I."/>
            <person name="Melnick R.L."/>
            <person name="Guiltinan M.J."/>
            <person name="Tyler B.M."/>
            <person name="Meinhardt L.W."/>
            <person name="Bailey B.A."/>
        </authorList>
    </citation>
    <scope>NUCLEOTIDE SEQUENCE [LARGE SCALE GENOMIC DNA]</scope>
    <source>
        <strain evidence="3">sbr112.9</strain>
    </source>
</reference>
<dbReference type="PANTHER" id="PTHR37066:SF1">
    <property type="entry name" value="LNS2_PITP DOMAIN-CONTAINING PROTEIN"/>
    <property type="match status" value="1"/>
</dbReference>
<evidence type="ECO:0000313" key="3">
    <source>
        <dbReference type="Proteomes" id="UP000237271"/>
    </source>
</evidence>
<comment type="caution">
    <text evidence="2">The sequence shown here is derived from an EMBL/GenBank/DDBJ whole genome shotgun (WGS) entry which is preliminary data.</text>
</comment>
<gene>
    <name evidence="2" type="ORF">PHPALM_30229</name>
</gene>
<sequence>MRNTIYKSTAATKRDIVDPSVKIYKEINGEDAEVPRNFVVPEDDSRYPEVSKNFELGAWLTQYEKRTTALLPFQTQEGKKKAASANEKHRHSHANAHGKLTPHAEQYWKDVLLSSFQAYAKVHGSCEEMDGSFIVPNEEPYLQSAWGLNLGLRLRHIRHGVRYVQEIAKYKDELLELVVLRDGDGVQVEPLNDRRYADSEDDFGAEEDASDLDEEGYDNDEEFDGEDDDDSDEDEQHLD</sequence>
<dbReference type="EMBL" id="NCKW01016686">
    <property type="protein sequence ID" value="POM60858.1"/>
    <property type="molecule type" value="Genomic_DNA"/>
</dbReference>
<dbReference type="PANTHER" id="PTHR37066">
    <property type="entry name" value="HELICASE-ASSOCIATED"/>
    <property type="match status" value="1"/>
</dbReference>
<protein>
    <submittedName>
        <fullName evidence="2">Uncharacterized protein</fullName>
    </submittedName>
</protein>
<dbReference type="AlphaFoldDB" id="A0A2P4X5M4"/>
<proteinExistence type="predicted"/>
<dbReference type="Proteomes" id="UP000237271">
    <property type="component" value="Unassembled WGS sequence"/>
</dbReference>
<feature type="region of interest" description="Disordered" evidence="1">
    <location>
        <begin position="78"/>
        <end position="100"/>
    </location>
</feature>
<evidence type="ECO:0000256" key="1">
    <source>
        <dbReference type="SAM" id="MobiDB-lite"/>
    </source>
</evidence>
<name>A0A2P4X5M4_9STRA</name>
<evidence type="ECO:0000313" key="2">
    <source>
        <dbReference type="EMBL" id="POM60858.1"/>
    </source>
</evidence>